<keyword evidence="8" id="KW-1185">Reference proteome</keyword>
<evidence type="ECO:0000256" key="4">
    <source>
        <dbReference type="ARBA" id="ARBA00022989"/>
    </source>
</evidence>
<dbReference type="InterPro" id="IPR045069">
    <property type="entry name" value="MATE_euk"/>
</dbReference>
<comment type="similarity">
    <text evidence="2 6">Belongs to the multi antimicrobial extrusion (MATE) (TC 2.A.66.1) family.</text>
</comment>
<dbReference type="GO" id="GO:0042910">
    <property type="term" value="F:xenobiotic transmembrane transporter activity"/>
    <property type="evidence" value="ECO:0007669"/>
    <property type="project" value="InterPro"/>
</dbReference>
<reference evidence="7" key="1">
    <citation type="submission" date="2022-08" db="EMBL/GenBank/DDBJ databases">
        <authorList>
            <person name="Gutierrez-Valencia J."/>
        </authorList>
    </citation>
    <scope>NUCLEOTIDE SEQUENCE</scope>
</reference>
<feature type="transmembrane region" description="Helical" evidence="6">
    <location>
        <begin position="158"/>
        <end position="176"/>
    </location>
</feature>
<evidence type="ECO:0000256" key="3">
    <source>
        <dbReference type="ARBA" id="ARBA00022692"/>
    </source>
</evidence>
<protein>
    <recommendedName>
        <fullName evidence="6">Protein DETOXIFICATION</fullName>
    </recommendedName>
    <alternativeName>
        <fullName evidence="6">Multidrug and toxic compound extrusion protein</fullName>
    </alternativeName>
</protein>
<evidence type="ECO:0000313" key="7">
    <source>
        <dbReference type="EMBL" id="CAI0450945.1"/>
    </source>
</evidence>
<feature type="transmembrane region" description="Helical" evidence="6">
    <location>
        <begin position="374"/>
        <end position="398"/>
    </location>
</feature>
<feature type="transmembrane region" description="Helical" evidence="6">
    <location>
        <begin position="188"/>
        <end position="207"/>
    </location>
</feature>
<dbReference type="EMBL" id="CAMGYJ010000007">
    <property type="protein sequence ID" value="CAI0450945.1"/>
    <property type="molecule type" value="Genomic_DNA"/>
</dbReference>
<evidence type="ECO:0000256" key="6">
    <source>
        <dbReference type="RuleBase" id="RU004914"/>
    </source>
</evidence>
<evidence type="ECO:0000313" key="8">
    <source>
        <dbReference type="Proteomes" id="UP001154282"/>
    </source>
</evidence>
<dbReference type="GO" id="GO:0015297">
    <property type="term" value="F:antiporter activity"/>
    <property type="evidence" value="ECO:0007669"/>
    <property type="project" value="InterPro"/>
</dbReference>
<name>A0AAV0MX61_9ROSI</name>
<gene>
    <name evidence="7" type="ORF">LITE_LOCUS30700</name>
</gene>
<dbReference type="GO" id="GO:1990961">
    <property type="term" value="P:xenobiotic detoxification by transmembrane export across the plasma membrane"/>
    <property type="evidence" value="ECO:0007669"/>
    <property type="project" value="InterPro"/>
</dbReference>
<comment type="subcellular location">
    <subcellularLocation>
        <location evidence="1">Membrane</location>
        <topology evidence="1">Multi-pass membrane protein</topology>
    </subcellularLocation>
</comment>
<dbReference type="NCBIfam" id="TIGR00797">
    <property type="entry name" value="matE"/>
    <property type="match status" value="1"/>
</dbReference>
<evidence type="ECO:0000256" key="5">
    <source>
        <dbReference type="ARBA" id="ARBA00023136"/>
    </source>
</evidence>
<dbReference type="AlphaFoldDB" id="A0AAV0MX61"/>
<keyword evidence="5 6" id="KW-0472">Membrane</keyword>
<feature type="transmembrane region" description="Helical" evidence="6">
    <location>
        <begin position="75"/>
        <end position="97"/>
    </location>
</feature>
<dbReference type="Pfam" id="PF01554">
    <property type="entry name" value="MatE"/>
    <property type="match status" value="2"/>
</dbReference>
<feature type="transmembrane region" description="Helical" evidence="6">
    <location>
        <begin position="42"/>
        <end position="63"/>
    </location>
</feature>
<keyword evidence="4 6" id="KW-1133">Transmembrane helix</keyword>
<evidence type="ECO:0000256" key="2">
    <source>
        <dbReference type="ARBA" id="ARBA00010199"/>
    </source>
</evidence>
<keyword evidence="3 6" id="KW-0812">Transmembrane</keyword>
<dbReference type="CDD" id="cd13132">
    <property type="entry name" value="MATE_eukaryotic"/>
    <property type="match status" value="1"/>
</dbReference>
<evidence type="ECO:0000256" key="1">
    <source>
        <dbReference type="ARBA" id="ARBA00004141"/>
    </source>
</evidence>
<feature type="transmembrane region" description="Helical" evidence="6">
    <location>
        <begin position="219"/>
        <end position="239"/>
    </location>
</feature>
<feature type="transmembrane region" description="Helical" evidence="6">
    <location>
        <begin position="418"/>
        <end position="436"/>
    </location>
</feature>
<comment type="caution">
    <text evidence="7">The sequence shown here is derived from an EMBL/GenBank/DDBJ whole genome shotgun (WGS) entry which is preliminary data.</text>
</comment>
<dbReference type="PANTHER" id="PTHR11206">
    <property type="entry name" value="MULTIDRUG RESISTANCE PROTEIN"/>
    <property type="match status" value="1"/>
</dbReference>
<accession>A0AAV0MX61</accession>
<dbReference type="Proteomes" id="UP001154282">
    <property type="component" value="Unassembled WGS sequence"/>
</dbReference>
<feature type="transmembrane region" description="Helical" evidence="6">
    <location>
        <begin position="442"/>
        <end position="465"/>
    </location>
</feature>
<proteinExistence type="inferred from homology"/>
<feature type="transmembrane region" description="Helical" evidence="6">
    <location>
        <begin position="118"/>
        <end position="138"/>
    </location>
</feature>
<dbReference type="GO" id="GO:0016020">
    <property type="term" value="C:membrane"/>
    <property type="evidence" value="ECO:0007669"/>
    <property type="project" value="UniProtKB-SubCell"/>
</dbReference>
<sequence length="497" mass="53396">MESLELEKLQLVPDDEVRETNTISSRGKRDLLVEQLKKVTQMAAPMVVVSVSQYLVQVVSLMMSGHLGELSLSGVAIATSFTNVTGFALLFGLSGALETLCGQAYGAEQYKKCGTYTYCSIISLLPVCIPVSILWRFMDDLLVSIGQDPEISRVAAQYAVNLIPALFGDAVLQPLNRYMQSQGRTLPMLLSAVAALCGHVPICWAMVYKFGLENVGAALAVGLAYWFNAVLLILYVRWASSCEKTRGMCWNDFGPSVREFWRFAVPSAVMVCLEWWTFELLVLLAGLLPDATLQSSVLSICVTTTSLHYYVQYGIGAAASTGVSNELGAGNPDKAKAVIQSAVGISTLEAIIVSTTLFYCRGFFGYVFSNDEAVVAYVADVAPLLCLSVVVDSFLAVLSGTCGDAGVARGSGWQHIGAYYGVGMPVAVLMCFVLHLGGKGLWVGILTASTLQAVLLAFITAFTNWDRQAEKARARIFDGGSCSGQGSTTEVEVKLIQ</sequence>
<comment type="caution">
    <text evidence="6">Lacks conserved residue(s) required for the propagation of feature annotation.</text>
</comment>
<organism evidence="7 8">
    <name type="scientific">Linum tenue</name>
    <dbReference type="NCBI Taxonomy" id="586396"/>
    <lineage>
        <taxon>Eukaryota</taxon>
        <taxon>Viridiplantae</taxon>
        <taxon>Streptophyta</taxon>
        <taxon>Embryophyta</taxon>
        <taxon>Tracheophyta</taxon>
        <taxon>Spermatophyta</taxon>
        <taxon>Magnoliopsida</taxon>
        <taxon>eudicotyledons</taxon>
        <taxon>Gunneridae</taxon>
        <taxon>Pentapetalae</taxon>
        <taxon>rosids</taxon>
        <taxon>fabids</taxon>
        <taxon>Malpighiales</taxon>
        <taxon>Linaceae</taxon>
        <taxon>Linum</taxon>
    </lineage>
</organism>
<dbReference type="InterPro" id="IPR002528">
    <property type="entry name" value="MATE_fam"/>
</dbReference>